<dbReference type="Proteomes" id="UP000887458">
    <property type="component" value="Unassembled WGS sequence"/>
</dbReference>
<keyword evidence="3" id="KW-1185">Reference proteome</keyword>
<dbReference type="EMBL" id="NJHN03000128">
    <property type="protein sequence ID" value="KAH9412819.1"/>
    <property type="molecule type" value="Genomic_DNA"/>
</dbReference>
<keyword evidence="1" id="KW-0812">Transmembrane</keyword>
<reference evidence="2 3" key="2">
    <citation type="journal article" date="2022" name="Mol. Biol. Evol.">
        <title>Comparative Genomics Reveals Insights into the Divergent Evolution of Astigmatic Mites and Household Pest Adaptations.</title>
        <authorList>
            <person name="Xiong Q."/>
            <person name="Wan A.T."/>
            <person name="Liu X."/>
            <person name="Fung C.S."/>
            <person name="Xiao X."/>
            <person name="Malainual N."/>
            <person name="Hou J."/>
            <person name="Wang L."/>
            <person name="Wang M."/>
            <person name="Yang K.Y."/>
            <person name="Cui Y."/>
            <person name="Leung E.L."/>
            <person name="Nong W."/>
            <person name="Shin S.K."/>
            <person name="Au S.W."/>
            <person name="Jeong K.Y."/>
            <person name="Chew F.T."/>
            <person name="Hui J.H."/>
            <person name="Leung T.F."/>
            <person name="Tungtrongchitr A."/>
            <person name="Zhong N."/>
            <person name="Liu Z."/>
            <person name="Tsui S.K."/>
        </authorList>
    </citation>
    <scope>NUCLEOTIDE SEQUENCE [LARGE SCALE GENOMIC DNA]</scope>
    <source>
        <strain evidence="2">Derp</strain>
    </source>
</reference>
<gene>
    <name evidence="2" type="ORF">DERP_009801</name>
</gene>
<name>A0ABQ8IR75_DERPT</name>
<comment type="caution">
    <text evidence="2">The sequence shown here is derived from an EMBL/GenBank/DDBJ whole genome shotgun (WGS) entry which is preliminary data.</text>
</comment>
<feature type="transmembrane region" description="Helical" evidence="1">
    <location>
        <begin position="81"/>
        <end position="104"/>
    </location>
</feature>
<accession>A0ABQ8IR75</accession>
<feature type="transmembrane region" description="Helical" evidence="1">
    <location>
        <begin position="12"/>
        <end position="35"/>
    </location>
</feature>
<proteinExistence type="predicted"/>
<sequence length="259" mass="31630">MNEKQRHIWQIIFEMFTDYYIFVLFFLSFFILNYLKFATSEWFDQISDRIDNFQKQKKVNLESIIKEIGQMAGINRMILSILSPLLLIFAASSIIDLIVLFMWFQNYDLNFLRNLLSTLTTWFYLGYIIYLTENSLQKFQQITRKFIDNNLFRCCGYCQSNNQMKYSKNASFQFCQQKQRLIECYRLYRQDFQMYLFYICPFDLHFILDSFLFTLIFVIISIRPPQFNRFSFIDSEMIQYRFHCFDVMQMCNDDTDNDN</sequence>
<protein>
    <submittedName>
        <fullName evidence="2">Uncharacterized protein</fullName>
    </submittedName>
</protein>
<keyword evidence="1" id="KW-0472">Membrane</keyword>
<reference evidence="2 3" key="1">
    <citation type="journal article" date="2018" name="J. Allergy Clin. Immunol.">
        <title>High-quality assembly of Dermatophagoides pteronyssinus genome and transcriptome reveals a wide range of novel allergens.</title>
        <authorList>
            <person name="Liu X.Y."/>
            <person name="Yang K.Y."/>
            <person name="Wang M.Q."/>
            <person name="Kwok J.S."/>
            <person name="Zeng X."/>
            <person name="Yang Z."/>
            <person name="Xiao X.J."/>
            <person name="Lau C.P."/>
            <person name="Li Y."/>
            <person name="Huang Z.M."/>
            <person name="Ba J.G."/>
            <person name="Yim A.K."/>
            <person name="Ouyang C.Y."/>
            <person name="Ngai S.M."/>
            <person name="Chan T.F."/>
            <person name="Leung E.L."/>
            <person name="Liu L."/>
            <person name="Liu Z.G."/>
            <person name="Tsui S.K."/>
        </authorList>
    </citation>
    <scope>NUCLEOTIDE SEQUENCE [LARGE SCALE GENOMIC DNA]</scope>
    <source>
        <strain evidence="2">Derp</strain>
    </source>
</reference>
<feature type="transmembrane region" description="Helical" evidence="1">
    <location>
        <begin position="195"/>
        <end position="220"/>
    </location>
</feature>
<organism evidence="2 3">
    <name type="scientific">Dermatophagoides pteronyssinus</name>
    <name type="common">European house dust mite</name>
    <dbReference type="NCBI Taxonomy" id="6956"/>
    <lineage>
        <taxon>Eukaryota</taxon>
        <taxon>Metazoa</taxon>
        <taxon>Ecdysozoa</taxon>
        <taxon>Arthropoda</taxon>
        <taxon>Chelicerata</taxon>
        <taxon>Arachnida</taxon>
        <taxon>Acari</taxon>
        <taxon>Acariformes</taxon>
        <taxon>Sarcoptiformes</taxon>
        <taxon>Astigmata</taxon>
        <taxon>Psoroptidia</taxon>
        <taxon>Analgoidea</taxon>
        <taxon>Pyroglyphidae</taxon>
        <taxon>Dermatophagoidinae</taxon>
        <taxon>Dermatophagoides</taxon>
    </lineage>
</organism>
<evidence type="ECO:0000313" key="2">
    <source>
        <dbReference type="EMBL" id="KAH9412819.1"/>
    </source>
</evidence>
<keyword evidence="1" id="KW-1133">Transmembrane helix</keyword>
<evidence type="ECO:0000313" key="3">
    <source>
        <dbReference type="Proteomes" id="UP000887458"/>
    </source>
</evidence>
<feature type="transmembrane region" description="Helical" evidence="1">
    <location>
        <begin position="111"/>
        <end position="130"/>
    </location>
</feature>
<evidence type="ECO:0000256" key="1">
    <source>
        <dbReference type="SAM" id="Phobius"/>
    </source>
</evidence>